<gene>
    <name evidence="1" type="ORF">IEQ34_005265</name>
</gene>
<dbReference type="Proteomes" id="UP000775213">
    <property type="component" value="Unassembled WGS sequence"/>
</dbReference>
<accession>A0AAV7H826</accession>
<organism evidence="1 2">
    <name type="scientific">Dendrobium chrysotoxum</name>
    <name type="common">Orchid</name>
    <dbReference type="NCBI Taxonomy" id="161865"/>
    <lineage>
        <taxon>Eukaryota</taxon>
        <taxon>Viridiplantae</taxon>
        <taxon>Streptophyta</taxon>
        <taxon>Embryophyta</taxon>
        <taxon>Tracheophyta</taxon>
        <taxon>Spermatophyta</taxon>
        <taxon>Magnoliopsida</taxon>
        <taxon>Liliopsida</taxon>
        <taxon>Asparagales</taxon>
        <taxon>Orchidaceae</taxon>
        <taxon>Epidendroideae</taxon>
        <taxon>Malaxideae</taxon>
        <taxon>Dendrobiinae</taxon>
        <taxon>Dendrobium</taxon>
    </lineage>
</organism>
<dbReference type="AlphaFoldDB" id="A0AAV7H826"/>
<reference evidence="1 2" key="1">
    <citation type="journal article" date="2021" name="Hortic Res">
        <title>Chromosome-scale assembly of the Dendrobium chrysotoxum genome enhances the understanding of orchid evolution.</title>
        <authorList>
            <person name="Zhang Y."/>
            <person name="Zhang G.Q."/>
            <person name="Zhang D."/>
            <person name="Liu X.D."/>
            <person name="Xu X.Y."/>
            <person name="Sun W.H."/>
            <person name="Yu X."/>
            <person name="Zhu X."/>
            <person name="Wang Z.W."/>
            <person name="Zhao X."/>
            <person name="Zhong W.Y."/>
            <person name="Chen H."/>
            <person name="Yin W.L."/>
            <person name="Huang T."/>
            <person name="Niu S.C."/>
            <person name="Liu Z.J."/>
        </authorList>
    </citation>
    <scope>NUCLEOTIDE SEQUENCE [LARGE SCALE GENOMIC DNA]</scope>
    <source>
        <strain evidence="1">Lindl</strain>
    </source>
</reference>
<sequence>MPRRLAVLNYVLRNGILIVPRTCSTTLNHQNSKEYKHKEIHGCKVRNMIAWSEKTLPPIGQLPFLKSLTHSNMLKVKWLENKFNGNDKYRAFPLLEVLHIKGLEVLKDWFEAKAATKDGFFF</sequence>
<dbReference type="EMBL" id="JAGFBR010000006">
    <property type="protein sequence ID" value="KAH0465162.1"/>
    <property type="molecule type" value="Genomic_DNA"/>
</dbReference>
<evidence type="ECO:0000313" key="2">
    <source>
        <dbReference type="Proteomes" id="UP000775213"/>
    </source>
</evidence>
<evidence type="ECO:0000313" key="1">
    <source>
        <dbReference type="EMBL" id="KAH0465162.1"/>
    </source>
</evidence>
<comment type="caution">
    <text evidence="1">The sequence shown here is derived from an EMBL/GenBank/DDBJ whole genome shotgun (WGS) entry which is preliminary data.</text>
</comment>
<protein>
    <submittedName>
        <fullName evidence="1">Uncharacterized protein</fullName>
    </submittedName>
</protein>
<proteinExistence type="predicted"/>
<name>A0AAV7H826_DENCH</name>
<keyword evidence="2" id="KW-1185">Reference proteome</keyword>